<evidence type="ECO:0000313" key="2">
    <source>
        <dbReference type="Proteomes" id="UP000198329"/>
    </source>
</evidence>
<protein>
    <submittedName>
        <fullName evidence="1">Uncharacterized protein</fullName>
    </submittedName>
</protein>
<dbReference type="Gene3D" id="1.10.238.160">
    <property type="match status" value="1"/>
</dbReference>
<dbReference type="GeneID" id="300941308"/>
<accession>A0AAC9UH86</accession>
<gene>
    <name evidence="1" type="ORF">PNIG_a1488</name>
</gene>
<keyword evidence="2" id="KW-1185">Reference proteome</keyword>
<evidence type="ECO:0000313" key="1">
    <source>
        <dbReference type="EMBL" id="ASM53638.1"/>
    </source>
</evidence>
<dbReference type="RefSeq" id="WP_089368034.1">
    <property type="nucleotide sequence ID" value="NZ_BJXZ01000002.1"/>
</dbReference>
<reference evidence="1 2" key="1">
    <citation type="submission" date="2015-03" db="EMBL/GenBank/DDBJ databases">
        <authorList>
            <person name="Xie B.-B."/>
            <person name="Rong J.-C."/>
            <person name="Qin Q.-L."/>
            <person name="Zhang Y.-Z."/>
        </authorList>
    </citation>
    <scope>NUCLEOTIDE SEQUENCE [LARGE SCALE GENOMIC DNA]</scope>
    <source>
        <strain evidence="1 2">KMM 661</strain>
    </source>
</reference>
<dbReference type="KEGG" id="png:PNIG_a1488"/>
<sequence>MSLPSSKYLVTKDVAALFGVKPNTILEWEKDGKFPRATIIGKPKRWDAKVVDDHCKALRGQSIRLSA</sequence>
<dbReference type="InterPro" id="IPR009061">
    <property type="entry name" value="DNA-bd_dom_put_sf"/>
</dbReference>
<proteinExistence type="predicted"/>
<name>A0AAC9UH86_9GAMM</name>
<dbReference type="Proteomes" id="UP000198329">
    <property type="component" value="Chromosome I"/>
</dbReference>
<dbReference type="SUPFAM" id="SSF46955">
    <property type="entry name" value="Putative DNA-binding domain"/>
    <property type="match status" value="1"/>
</dbReference>
<organism evidence="1 2">
    <name type="scientific">Pseudoalteromonas nigrifaciens</name>
    <dbReference type="NCBI Taxonomy" id="28109"/>
    <lineage>
        <taxon>Bacteria</taxon>
        <taxon>Pseudomonadati</taxon>
        <taxon>Pseudomonadota</taxon>
        <taxon>Gammaproteobacteria</taxon>
        <taxon>Alteromonadales</taxon>
        <taxon>Pseudoalteromonadaceae</taxon>
        <taxon>Pseudoalteromonas</taxon>
    </lineage>
</organism>
<dbReference type="EMBL" id="CP011036">
    <property type="protein sequence ID" value="ASM53638.1"/>
    <property type="molecule type" value="Genomic_DNA"/>
</dbReference>
<dbReference type="AlphaFoldDB" id="A0AAC9UH86"/>